<dbReference type="RefSeq" id="WP_154488079.1">
    <property type="nucleotide sequence ID" value="NZ_VULN01000007.1"/>
</dbReference>
<gene>
    <name evidence="2" type="ORF">FX155_06180</name>
</gene>
<feature type="region of interest" description="Disordered" evidence="1">
    <location>
        <begin position="50"/>
        <end position="69"/>
    </location>
</feature>
<reference evidence="2 3" key="1">
    <citation type="submission" date="2019-08" db="EMBL/GenBank/DDBJ databases">
        <title>In-depth cultivation of the pig gut microbiome towards novel bacterial diversity and tailored functional studies.</title>
        <authorList>
            <person name="Wylensek D."/>
            <person name="Hitch T.C.A."/>
            <person name="Clavel T."/>
        </authorList>
    </citation>
    <scope>NUCLEOTIDE SEQUENCE [LARGE SCALE GENOMIC DNA]</scope>
    <source>
        <strain evidence="2 3">WCA-389-WT-5B</strain>
    </source>
</reference>
<organism evidence="2 3">
    <name type="scientific">Acidaminococcus fermentans</name>
    <dbReference type="NCBI Taxonomy" id="905"/>
    <lineage>
        <taxon>Bacteria</taxon>
        <taxon>Bacillati</taxon>
        <taxon>Bacillota</taxon>
        <taxon>Negativicutes</taxon>
        <taxon>Acidaminococcales</taxon>
        <taxon>Acidaminococcaceae</taxon>
        <taxon>Acidaminococcus</taxon>
    </lineage>
</organism>
<dbReference type="EMBL" id="VULN01000007">
    <property type="protein sequence ID" value="MSS82181.1"/>
    <property type="molecule type" value="Genomic_DNA"/>
</dbReference>
<evidence type="ECO:0000313" key="3">
    <source>
        <dbReference type="Proteomes" id="UP000441455"/>
    </source>
</evidence>
<evidence type="ECO:0000256" key="1">
    <source>
        <dbReference type="SAM" id="MobiDB-lite"/>
    </source>
</evidence>
<sequence length="96" mass="11007">MSNECLERKQEPGRKSGIQPGASRESVWINPKEYGQIPKYENKIQGRCISRKMTRPDREPGPERRIPKEIPGKISVSGQIEISGFPENLRPIIYIM</sequence>
<proteinExistence type="predicted"/>
<dbReference type="Proteomes" id="UP000441455">
    <property type="component" value="Unassembled WGS sequence"/>
</dbReference>
<comment type="caution">
    <text evidence="2">The sequence shown here is derived from an EMBL/GenBank/DDBJ whole genome shotgun (WGS) entry which is preliminary data.</text>
</comment>
<accession>A0A6N7VYJ0</accession>
<name>A0A6N7VYJ0_ACIFE</name>
<feature type="compositionally biased region" description="Basic and acidic residues" evidence="1">
    <location>
        <begin position="54"/>
        <end position="69"/>
    </location>
</feature>
<feature type="compositionally biased region" description="Basic and acidic residues" evidence="1">
    <location>
        <begin position="1"/>
        <end position="14"/>
    </location>
</feature>
<protein>
    <submittedName>
        <fullName evidence="2">Uncharacterized protein</fullName>
    </submittedName>
</protein>
<evidence type="ECO:0000313" key="2">
    <source>
        <dbReference type="EMBL" id="MSS82181.1"/>
    </source>
</evidence>
<dbReference type="AlphaFoldDB" id="A0A6N7VYJ0"/>
<feature type="region of interest" description="Disordered" evidence="1">
    <location>
        <begin position="1"/>
        <end position="27"/>
    </location>
</feature>